<dbReference type="EMBL" id="CP001708">
    <property type="protein sequence ID" value="ACV28690.1"/>
    <property type="molecule type" value="Genomic_DNA"/>
</dbReference>
<keyword evidence="1" id="KW-0812">Transmembrane</keyword>
<keyword evidence="3" id="KW-1185">Reference proteome</keyword>
<dbReference type="InterPro" id="IPR045584">
    <property type="entry name" value="Pilin-like"/>
</dbReference>
<dbReference type="STRING" id="525919.Apre_0651"/>
<accession>C7RGS9</accession>
<keyword evidence="1" id="KW-1133">Transmembrane helix</keyword>
<dbReference type="RefSeq" id="WP_015777600.1">
    <property type="nucleotide sequence ID" value="NC_013171.1"/>
</dbReference>
<organism evidence="2 3">
    <name type="scientific">Anaerococcus prevotii (strain ATCC 9321 / DSM 20548 / JCM 6508 / NCTC 11806 / PC1)</name>
    <name type="common">Peptostreptococcus prevotii</name>
    <name type="synonym">Peptococcus prevotii</name>
    <dbReference type="NCBI Taxonomy" id="525919"/>
    <lineage>
        <taxon>Bacteria</taxon>
        <taxon>Bacillati</taxon>
        <taxon>Bacillota</taxon>
        <taxon>Tissierellia</taxon>
        <taxon>Tissierellales</taxon>
        <taxon>Peptoniphilaceae</taxon>
        <taxon>Anaerococcus</taxon>
    </lineage>
</organism>
<evidence type="ECO:0000313" key="2">
    <source>
        <dbReference type="EMBL" id="ACV28690.1"/>
    </source>
</evidence>
<dbReference type="PROSITE" id="PS00409">
    <property type="entry name" value="PROKAR_NTER_METHYL"/>
    <property type="match status" value="1"/>
</dbReference>
<dbReference type="NCBIfam" id="TIGR02532">
    <property type="entry name" value="IV_pilin_GFxxxE"/>
    <property type="match status" value="1"/>
</dbReference>
<dbReference type="eggNOG" id="COG4970">
    <property type="taxonomic scope" value="Bacteria"/>
</dbReference>
<feature type="transmembrane region" description="Helical" evidence="1">
    <location>
        <begin position="6"/>
        <end position="29"/>
    </location>
</feature>
<proteinExistence type="predicted"/>
<evidence type="ECO:0000313" key="3">
    <source>
        <dbReference type="Proteomes" id="UP000002294"/>
    </source>
</evidence>
<dbReference type="Pfam" id="PF07963">
    <property type="entry name" value="N_methyl"/>
    <property type="match status" value="1"/>
</dbReference>
<dbReference type="KEGG" id="apr:Apre_0651"/>
<dbReference type="Proteomes" id="UP000002294">
    <property type="component" value="Chromosome"/>
</dbReference>
<name>C7RGS9_ANAPD</name>
<reference evidence="2 3" key="1">
    <citation type="journal article" date="2009" name="Stand. Genomic Sci.">
        <title>Complete genome sequence of Anaerococcus prevotii type strain (PC1).</title>
        <authorList>
            <person name="Labutti K."/>
            <person name="Pukall R."/>
            <person name="Steenblock K."/>
            <person name="Glavina Del Rio T."/>
            <person name="Tice H."/>
            <person name="Copeland A."/>
            <person name="Cheng J.F."/>
            <person name="Lucas S."/>
            <person name="Chen F."/>
            <person name="Nolan M."/>
            <person name="Bruce D."/>
            <person name="Goodwin L."/>
            <person name="Pitluck S."/>
            <person name="Ivanova N."/>
            <person name="Mavromatis K."/>
            <person name="Ovchinnikova G."/>
            <person name="Pati A."/>
            <person name="Chen A."/>
            <person name="Palaniappan K."/>
            <person name="Land M."/>
            <person name="Hauser L."/>
            <person name="Chang Y.J."/>
            <person name="Jeffries C.D."/>
            <person name="Chain P."/>
            <person name="Saunders E."/>
            <person name="Brettin T."/>
            <person name="Detter J.C."/>
            <person name="Han C."/>
            <person name="Goker M."/>
            <person name="Bristow J."/>
            <person name="Eisen J.A."/>
            <person name="Markowitz V."/>
            <person name="Hugenholtz P."/>
            <person name="Kyrpides N.C."/>
            <person name="Klenk H.P."/>
            <person name="Lapidus A."/>
        </authorList>
    </citation>
    <scope>NUCLEOTIDE SEQUENCE [LARGE SCALE GENOMIC DNA]</scope>
    <source>
        <strain evidence="3">ATCC 9321 / DSM 20548 / JCM 6508 / NCTC 11806 / PC1</strain>
    </source>
</reference>
<sequence length="149" mass="16686">MRNKGFTLIELIVVISLVSLISLVGMVRFDFLGKIRAKNELNILINDMYYAKEKALISGRKCTVHFREDKYMLRFSKVSVMDDMEDIDRNLAYLSLTKNVDPVVFNDTGSVSGAKTIVFSCPYLVGKDGNINLIIGVAGGSIRIEENKN</sequence>
<dbReference type="SUPFAM" id="SSF54523">
    <property type="entry name" value="Pili subunits"/>
    <property type="match status" value="1"/>
</dbReference>
<evidence type="ECO:0000256" key="1">
    <source>
        <dbReference type="SAM" id="Phobius"/>
    </source>
</evidence>
<gene>
    <name evidence="2" type="ordered locus">Apre_0651</name>
</gene>
<dbReference type="OrthoDB" id="1692929at2"/>
<protein>
    <submittedName>
        <fullName evidence="2">Methylation site containing protein</fullName>
    </submittedName>
</protein>
<dbReference type="HOGENOM" id="CLU_1700592_0_0_9"/>
<dbReference type="InterPro" id="IPR012902">
    <property type="entry name" value="N_methyl_site"/>
</dbReference>
<dbReference type="AlphaFoldDB" id="C7RGS9"/>
<keyword evidence="1" id="KW-0472">Membrane</keyword>